<dbReference type="InterPro" id="IPR036412">
    <property type="entry name" value="HAD-like_sf"/>
</dbReference>
<organism evidence="1 2">
    <name type="scientific">Paraoerskovia marina</name>
    <dbReference type="NCBI Taxonomy" id="545619"/>
    <lineage>
        <taxon>Bacteria</taxon>
        <taxon>Bacillati</taxon>
        <taxon>Actinomycetota</taxon>
        <taxon>Actinomycetes</taxon>
        <taxon>Micrococcales</taxon>
        <taxon>Cellulomonadaceae</taxon>
        <taxon>Paraoerskovia</taxon>
    </lineage>
</organism>
<proteinExistence type="predicted"/>
<dbReference type="STRING" id="545619.SAMN04489860_0695"/>
<dbReference type="InterPro" id="IPR023214">
    <property type="entry name" value="HAD_sf"/>
</dbReference>
<dbReference type="PANTHER" id="PTHR10000">
    <property type="entry name" value="PHOSPHOSERINE PHOSPHATASE"/>
    <property type="match status" value="1"/>
</dbReference>
<dbReference type="PANTHER" id="PTHR10000:SF8">
    <property type="entry name" value="HAD SUPERFAMILY HYDROLASE-LIKE, TYPE 3"/>
    <property type="match status" value="1"/>
</dbReference>
<dbReference type="RefSeq" id="WP_331713070.1">
    <property type="nucleotide sequence ID" value="NZ_LT629776.1"/>
</dbReference>
<dbReference type="Gene3D" id="3.40.50.1000">
    <property type="entry name" value="HAD superfamily/HAD-like"/>
    <property type="match status" value="1"/>
</dbReference>
<dbReference type="EMBL" id="LT629776">
    <property type="protein sequence ID" value="SDS05761.1"/>
    <property type="molecule type" value="Genomic_DNA"/>
</dbReference>
<dbReference type="Gene3D" id="3.30.1240.10">
    <property type="match status" value="1"/>
</dbReference>
<dbReference type="GO" id="GO:0005829">
    <property type="term" value="C:cytosol"/>
    <property type="evidence" value="ECO:0007669"/>
    <property type="project" value="TreeGrafter"/>
</dbReference>
<keyword evidence="1" id="KW-0378">Hydrolase</keyword>
<evidence type="ECO:0000313" key="1">
    <source>
        <dbReference type="EMBL" id="SDS05761.1"/>
    </source>
</evidence>
<dbReference type="eggNOG" id="COG0561">
    <property type="taxonomic scope" value="Bacteria"/>
</dbReference>
<dbReference type="SUPFAM" id="SSF56784">
    <property type="entry name" value="HAD-like"/>
    <property type="match status" value="1"/>
</dbReference>
<name>A0A1H1P3F1_9CELL</name>
<dbReference type="GO" id="GO:0000287">
    <property type="term" value="F:magnesium ion binding"/>
    <property type="evidence" value="ECO:0007669"/>
    <property type="project" value="TreeGrafter"/>
</dbReference>
<sequence>MTSAPATPARPMLVALDIDGTLLTYDEHLADETRDAVAAVRDAGHHVVLSTGRSLVAVLDVAAALGLTGYAVCSNGSVTVRLDPDLPGGWELDDVVTFDPGPALRLIAEQLPDALYAVEEIGAGFRLNKPFPGHELGGDQTVVPFEELWSQEVTRVVVRSVDHTSEEFHELASHLGLGDVTYAIGWSAWMDLAPQGVSKASALERLRRILHVQPDRTVAVGDGHNDIEMLDWAARGVAMGHADESVRAAADEVTGTVEELGAARVLRSLV</sequence>
<keyword evidence="2" id="KW-1185">Reference proteome</keyword>
<reference evidence="1 2" key="1">
    <citation type="submission" date="2016-10" db="EMBL/GenBank/DDBJ databases">
        <authorList>
            <person name="de Groot N.N."/>
        </authorList>
    </citation>
    <scope>NUCLEOTIDE SEQUENCE [LARGE SCALE GENOMIC DNA]</scope>
    <source>
        <strain evidence="1 2">DSM 22126</strain>
    </source>
</reference>
<dbReference type="GO" id="GO:0016791">
    <property type="term" value="F:phosphatase activity"/>
    <property type="evidence" value="ECO:0007669"/>
    <property type="project" value="TreeGrafter"/>
</dbReference>
<dbReference type="AlphaFoldDB" id="A0A1H1P3F1"/>
<dbReference type="Proteomes" id="UP000185663">
    <property type="component" value="Chromosome I"/>
</dbReference>
<dbReference type="PROSITE" id="PS01229">
    <property type="entry name" value="COF_2"/>
    <property type="match status" value="1"/>
</dbReference>
<protein>
    <submittedName>
        <fullName evidence="1">HAD-superfamily hydrolase, subfamily IIB</fullName>
    </submittedName>
</protein>
<accession>A0A1H1P3F1</accession>
<evidence type="ECO:0000313" key="2">
    <source>
        <dbReference type="Proteomes" id="UP000185663"/>
    </source>
</evidence>
<dbReference type="PROSITE" id="PS01228">
    <property type="entry name" value="COF_1"/>
    <property type="match status" value="1"/>
</dbReference>
<dbReference type="Pfam" id="PF08282">
    <property type="entry name" value="Hydrolase_3"/>
    <property type="match status" value="2"/>
</dbReference>
<gene>
    <name evidence="1" type="ORF">SAMN04489860_0695</name>
</gene>